<reference evidence="2 3" key="1">
    <citation type="journal article" date="2023" name="Plants (Basel)">
        <title>Bridging the Gap: Combining Genomics and Transcriptomics Approaches to Understand Stylosanthes scabra, an Orphan Legume from the Brazilian Caatinga.</title>
        <authorList>
            <person name="Ferreira-Neto J.R.C."/>
            <person name="da Silva M.D."/>
            <person name="Binneck E."/>
            <person name="de Melo N.F."/>
            <person name="da Silva R.H."/>
            <person name="de Melo A.L.T.M."/>
            <person name="Pandolfi V."/>
            <person name="Bustamante F.O."/>
            <person name="Brasileiro-Vidal A.C."/>
            <person name="Benko-Iseppon A.M."/>
        </authorList>
    </citation>
    <scope>NUCLEOTIDE SEQUENCE [LARGE SCALE GENOMIC DNA]</scope>
    <source>
        <tissue evidence="2">Leaves</tissue>
    </source>
</reference>
<dbReference type="InterPro" id="IPR012337">
    <property type="entry name" value="RNaseH-like_sf"/>
</dbReference>
<dbReference type="PANTHER" id="PTHR34023:SF4">
    <property type="entry name" value="RNASE H TYPE-1 DOMAIN-CONTAINING PROTEIN"/>
    <property type="match status" value="1"/>
</dbReference>
<protein>
    <recommendedName>
        <fullName evidence="1">RNase H type-1 domain-containing protein</fullName>
    </recommendedName>
</protein>
<proteinExistence type="predicted"/>
<comment type="caution">
    <text evidence="2">The sequence shown here is derived from an EMBL/GenBank/DDBJ whole genome shotgun (WGS) entry which is preliminary data.</text>
</comment>
<accession>A0ABU6SWI4</accession>
<dbReference type="Gene3D" id="3.30.420.10">
    <property type="entry name" value="Ribonuclease H-like superfamily/Ribonuclease H"/>
    <property type="match status" value="1"/>
</dbReference>
<sequence>MSPSELCPRCNLYSKTILHFLRDCPLVRLIWDHMKLSSLDVVQAMDAKRWFWCGGELFAIWRGLSLAWECGFRDVSCETDSLDAFLAAQLHFNPEHAADTDLIMKIHEIIQWNWNAEVVLIQRTANIVANYLAKRAIDMNVGYMELLEPLSNMHTLLCDVPSTSVMKS</sequence>
<dbReference type="EMBL" id="JASCZI010062772">
    <property type="protein sequence ID" value="MED6140814.1"/>
    <property type="molecule type" value="Genomic_DNA"/>
</dbReference>
<evidence type="ECO:0000259" key="1">
    <source>
        <dbReference type="Pfam" id="PF13456"/>
    </source>
</evidence>
<dbReference type="InterPro" id="IPR036397">
    <property type="entry name" value="RNaseH_sf"/>
</dbReference>
<dbReference type="Proteomes" id="UP001341840">
    <property type="component" value="Unassembled WGS sequence"/>
</dbReference>
<name>A0ABU6SWI4_9FABA</name>
<dbReference type="SUPFAM" id="SSF53098">
    <property type="entry name" value="Ribonuclease H-like"/>
    <property type="match status" value="1"/>
</dbReference>
<dbReference type="InterPro" id="IPR044730">
    <property type="entry name" value="RNase_H-like_dom_plant"/>
</dbReference>
<evidence type="ECO:0000313" key="3">
    <source>
        <dbReference type="Proteomes" id="UP001341840"/>
    </source>
</evidence>
<organism evidence="2 3">
    <name type="scientific">Stylosanthes scabra</name>
    <dbReference type="NCBI Taxonomy" id="79078"/>
    <lineage>
        <taxon>Eukaryota</taxon>
        <taxon>Viridiplantae</taxon>
        <taxon>Streptophyta</taxon>
        <taxon>Embryophyta</taxon>
        <taxon>Tracheophyta</taxon>
        <taxon>Spermatophyta</taxon>
        <taxon>Magnoliopsida</taxon>
        <taxon>eudicotyledons</taxon>
        <taxon>Gunneridae</taxon>
        <taxon>Pentapetalae</taxon>
        <taxon>rosids</taxon>
        <taxon>fabids</taxon>
        <taxon>Fabales</taxon>
        <taxon>Fabaceae</taxon>
        <taxon>Papilionoideae</taxon>
        <taxon>50 kb inversion clade</taxon>
        <taxon>dalbergioids sensu lato</taxon>
        <taxon>Dalbergieae</taxon>
        <taxon>Pterocarpus clade</taxon>
        <taxon>Stylosanthes</taxon>
    </lineage>
</organism>
<dbReference type="Pfam" id="PF13456">
    <property type="entry name" value="RVT_3"/>
    <property type="match status" value="1"/>
</dbReference>
<dbReference type="InterPro" id="IPR002156">
    <property type="entry name" value="RNaseH_domain"/>
</dbReference>
<gene>
    <name evidence="2" type="ORF">PIB30_097088</name>
</gene>
<keyword evidence="3" id="KW-1185">Reference proteome</keyword>
<feature type="domain" description="RNase H type-1" evidence="1">
    <location>
        <begin position="55"/>
        <end position="136"/>
    </location>
</feature>
<dbReference type="PANTHER" id="PTHR34023">
    <property type="entry name" value="RNASE H DOMAIN-CONTAINING PROTEIN"/>
    <property type="match status" value="1"/>
</dbReference>
<evidence type="ECO:0000313" key="2">
    <source>
        <dbReference type="EMBL" id="MED6140814.1"/>
    </source>
</evidence>
<dbReference type="CDD" id="cd06222">
    <property type="entry name" value="RNase_H_like"/>
    <property type="match status" value="1"/>
</dbReference>